<name>A0A8J7C3G7_9BACT</name>
<dbReference type="InterPro" id="IPR058792">
    <property type="entry name" value="Beta-barrel_RND_2"/>
</dbReference>
<dbReference type="Gene3D" id="2.40.420.20">
    <property type="match status" value="1"/>
</dbReference>
<dbReference type="Gene3D" id="2.40.30.170">
    <property type="match status" value="1"/>
</dbReference>
<dbReference type="InterPro" id="IPR006143">
    <property type="entry name" value="RND_pump_MFP"/>
</dbReference>
<protein>
    <submittedName>
        <fullName evidence="6">Efflux RND transporter periplasmic adaptor subunit</fullName>
    </submittedName>
</protein>
<evidence type="ECO:0000259" key="3">
    <source>
        <dbReference type="Pfam" id="PF25917"/>
    </source>
</evidence>
<evidence type="ECO:0000256" key="1">
    <source>
        <dbReference type="ARBA" id="ARBA00009477"/>
    </source>
</evidence>
<dbReference type="InterPro" id="IPR058637">
    <property type="entry name" value="YknX-like_C"/>
</dbReference>
<comment type="caution">
    <text evidence="6">The sequence shown here is derived from an EMBL/GenBank/DDBJ whole genome shotgun (WGS) entry which is preliminary data.</text>
</comment>
<evidence type="ECO:0000256" key="2">
    <source>
        <dbReference type="SAM" id="SignalP"/>
    </source>
</evidence>
<feature type="chain" id="PRO_5035160137" evidence="2">
    <location>
        <begin position="26"/>
        <end position="366"/>
    </location>
</feature>
<feature type="domain" description="CusB-like beta-barrel" evidence="4">
    <location>
        <begin position="215"/>
        <end position="288"/>
    </location>
</feature>
<feature type="domain" description="YknX-like C-terminal permuted SH3-like" evidence="5">
    <location>
        <begin position="295"/>
        <end position="361"/>
    </location>
</feature>
<evidence type="ECO:0000259" key="5">
    <source>
        <dbReference type="Pfam" id="PF25989"/>
    </source>
</evidence>
<reference evidence="6 7" key="1">
    <citation type="submission" date="2020-08" db="EMBL/GenBank/DDBJ databases">
        <title>Acidobacteriota in marine sediments use diverse sulfur dissimilation pathways.</title>
        <authorList>
            <person name="Wasmund K."/>
        </authorList>
    </citation>
    <scope>NUCLEOTIDE SEQUENCE [LARGE SCALE GENOMIC DNA]</scope>
    <source>
        <strain evidence="6">MAG AM4</strain>
    </source>
</reference>
<feature type="signal peptide" evidence="2">
    <location>
        <begin position="1"/>
        <end position="25"/>
    </location>
</feature>
<keyword evidence="2" id="KW-0732">Signal</keyword>
<dbReference type="GO" id="GO:0015562">
    <property type="term" value="F:efflux transmembrane transporter activity"/>
    <property type="evidence" value="ECO:0007669"/>
    <property type="project" value="TreeGrafter"/>
</dbReference>
<dbReference type="PROSITE" id="PS51257">
    <property type="entry name" value="PROKAR_LIPOPROTEIN"/>
    <property type="match status" value="1"/>
</dbReference>
<dbReference type="NCBIfam" id="TIGR01730">
    <property type="entry name" value="RND_mfp"/>
    <property type="match status" value="1"/>
</dbReference>
<dbReference type="PANTHER" id="PTHR30469:SF15">
    <property type="entry name" value="HLYD FAMILY OF SECRETION PROTEINS"/>
    <property type="match status" value="1"/>
</dbReference>
<dbReference type="Proteomes" id="UP000648239">
    <property type="component" value="Unassembled WGS sequence"/>
</dbReference>
<gene>
    <name evidence="6" type="ORF">IFK94_13445</name>
</gene>
<dbReference type="Pfam" id="PF25989">
    <property type="entry name" value="YknX_C"/>
    <property type="match status" value="1"/>
</dbReference>
<dbReference type="AlphaFoldDB" id="A0A8J7C3G7"/>
<evidence type="ECO:0000259" key="4">
    <source>
        <dbReference type="Pfam" id="PF25954"/>
    </source>
</evidence>
<proteinExistence type="inferred from homology"/>
<organism evidence="6 7">
    <name type="scientific">Candidatus Polarisedimenticola svalbardensis</name>
    <dbReference type="NCBI Taxonomy" id="2886004"/>
    <lineage>
        <taxon>Bacteria</taxon>
        <taxon>Pseudomonadati</taxon>
        <taxon>Acidobacteriota</taxon>
        <taxon>Candidatus Polarisedimenticolia</taxon>
        <taxon>Candidatus Polarisedimenticolales</taxon>
        <taxon>Candidatus Polarisedimenticolaceae</taxon>
        <taxon>Candidatus Polarisedimenticola</taxon>
    </lineage>
</organism>
<evidence type="ECO:0000313" key="6">
    <source>
        <dbReference type="EMBL" id="MBD3869121.1"/>
    </source>
</evidence>
<dbReference type="Gene3D" id="2.40.50.100">
    <property type="match status" value="1"/>
</dbReference>
<dbReference type="Pfam" id="PF25917">
    <property type="entry name" value="BSH_RND"/>
    <property type="match status" value="1"/>
</dbReference>
<dbReference type="GO" id="GO:1990281">
    <property type="term" value="C:efflux pump complex"/>
    <property type="evidence" value="ECO:0007669"/>
    <property type="project" value="TreeGrafter"/>
</dbReference>
<evidence type="ECO:0000313" key="7">
    <source>
        <dbReference type="Proteomes" id="UP000648239"/>
    </source>
</evidence>
<dbReference type="Pfam" id="PF25954">
    <property type="entry name" value="Beta-barrel_RND_2"/>
    <property type="match status" value="1"/>
</dbReference>
<sequence>MKRASKPVKCCTSLTAVMVLTLMLAACGGGTGTVEGSGEAGTVAAASPDAGERAVAVRVTELQPEHFLERLEVSGTLEPYEEVEVRSENGGLVREVSFEKGRRVSQGDLLCRIGDDLAEARLAQAQAELMGAEANFLKMTKLVERQAVPQQDLVAATAVRDRLLASVRESELMLERSRIHAPISGVALNRPIDTGEVLAPGAMITTLQQVRRLKVAAAVPDTEIRWLRLGGQGVLEVDAWPGREFDVAISFLSPAADRANRTFLVELKLDNRDGALRPGMVSRVRFDRRSVEDGIVIPLDALVTRIEGPAAYVVQDCAAALRQVEIDATEGDRVLVLSGLAAGDLLVVEGQRDLVDGQRVETGDCK</sequence>
<feature type="domain" description="Multidrug resistance protein MdtA-like barrel-sandwich hybrid" evidence="3">
    <location>
        <begin position="82"/>
        <end position="200"/>
    </location>
</feature>
<dbReference type="SUPFAM" id="SSF111369">
    <property type="entry name" value="HlyD-like secretion proteins"/>
    <property type="match status" value="1"/>
</dbReference>
<dbReference type="InterPro" id="IPR058625">
    <property type="entry name" value="MdtA-like_BSH"/>
</dbReference>
<dbReference type="EMBL" id="JACXWD010000060">
    <property type="protein sequence ID" value="MBD3869121.1"/>
    <property type="molecule type" value="Genomic_DNA"/>
</dbReference>
<accession>A0A8J7C3G7</accession>
<dbReference type="PANTHER" id="PTHR30469">
    <property type="entry name" value="MULTIDRUG RESISTANCE PROTEIN MDTA"/>
    <property type="match status" value="1"/>
</dbReference>
<dbReference type="Gene3D" id="1.10.287.470">
    <property type="entry name" value="Helix hairpin bin"/>
    <property type="match status" value="1"/>
</dbReference>
<comment type="similarity">
    <text evidence="1">Belongs to the membrane fusion protein (MFP) (TC 8.A.1) family.</text>
</comment>